<feature type="domain" description="FHA" evidence="2">
    <location>
        <begin position="113"/>
        <end position="162"/>
    </location>
</feature>
<organism evidence="3 4">
    <name type="scientific">Myxococcus fulvus</name>
    <dbReference type="NCBI Taxonomy" id="33"/>
    <lineage>
        <taxon>Bacteria</taxon>
        <taxon>Pseudomonadati</taxon>
        <taxon>Myxococcota</taxon>
        <taxon>Myxococcia</taxon>
        <taxon>Myxococcales</taxon>
        <taxon>Cystobacterineae</taxon>
        <taxon>Myxococcaceae</taxon>
        <taxon>Myxococcus</taxon>
    </lineage>
</organism>
<evidence type="ECO:0000313" key="4">
    <source>
        <dbReference type="Proteomes" id="UP000183760"/>
    </source>
</evidence>
<proteinExistence type="predicted"/>
<accession>A0ABY1CRJ1</accession>
<dbReference type="Pfam" id="PF00498">
    <property type="entry name" value="FHA"/>
    <property type="match status" value="1"/>
</dbReference>
<dbReference type="PROSITE" id="PS50006">
    <property type="entry name" value="FHA_DOMAIN"/>
    <property type="match status" value="1"/>
</dbReference>
<name>A0ABY1CRJ1_MYXFU</name>
<dbReference type="RefSeq" id="WP_083560453.1">
    <property type="nucleotide sequence ID" value="NZ_BJXR01000030.1"/>
</dbReference>
<sequence length="569" mass="58871">MAPPNPKRPPRPPRPPGSQAPKEPEVELPFDDDEVAPLQADDPRPQRVPQYPAGPRKAPRQGSGKGRDKADRELSARFDWGREYSNPGHPPAFLYVERGPGIGQLVPVQQGSLVLGRSSSSDLRLQHPSISRRHAQVIRTGDQFLLKDLGSQNGTFLNRVRVTGEVEVMSGDEITLGNALLRLRGPGGTPAAGLPAISQAMPPPVPRKRGLGPLGVGLVAAGVGSTVAALVTVLAVGLSSSRTVNPTESATTNAGATTASGDTNAEPPLLVDPGNARTVTGRAANEGEGSGGESAGTTKVERTAPDEGSGTRRPASPAGLSARDIARNGNRTGQQQDTGEGGSRTEKVSDGQSAAGSSNTVAVTGMSARDIASGASRGSQPSNTVASPSARDIASGAVRPSSASADVEVMAFPEATAAVSDTKAAPSKPTGPVTEADVLRLYEANDLAGAMDLAKGARLNTLHAQLVRFEATSAESRKALAKGDTARAISQLALAAQIDQELSKGWSRQGPQLRKQLSILYVRSGVDHVKAHDSAAARAAFQQALKYDSSNRSAIEGLRRLETTAESAP</sequence>
<feature type="compositionally biased region" description="Pro residues" evidence="1">
    <location>
        <begin position="1"/>
        <end position="18"/>
    </location>
</feature>
<evidence type="ECO:0000256" key="1">
    <source>
        <dbReference type="SAM" id="MobiDB-lite"/>
    </source>
</evidence>
<reference evidence="3 4" key="1">
    <citation type="submission" date="2016-10" db="EMBL/GenBank/DDBJ databases">
        <authorList>
            <person name="Varghese N."/>
            <person name="Submissions S."/>
        </authorList>
    </citation>
    <scope>NUCLEOTIDE SEQUENCE [LARGE SCALE GENOMIC DNA]</scope>
    <source>
        <strain evidence="3 4">DSM 16525</strain>
    </source>
</reference>
<feature type="compositionally biased region" description="Polar residues" evidence="1">
    <location>
        <begin position="329"/>
        <end position="338"/>
    </location>
</feature>
<dbReference type="SMART" id="SM00240">
    <property type="entry name" value="FHA"/>
    <property type="match status" value="1"/>
</dbReference>
<dbReference type="InterPro" id="IPR000253">
    <property type="entry name" value="FHA_dom"/>
</dbReference>
<feature type="compositionally biased region" description="Polar residues" evidence="1">
    <location>
        <begin position="350"/>
        <end position="362"/>
    </location>
</feature>
<dbReference type="EMBL" id="FOIB01000008">
    <property type="protein sequence ID" value="SEU30371.1"/>
    <property type="molecule type" value="Genomic_DNA"/>
</dbReference>
<dbReference type="PANTHER" id="PTHR23308">
    <property type="entry name" value="NUCLEAR INHIBITOR OF PROTEIN PHOSPHATASE-1"/>
    <property type="match status" value="1"/>
</dbReference>
<dbReference type="Proteomes" id="UP000183760">
    <property type="component" value="Unassembled WGS sequence"/>
</dbReference>
<protein>
    <submittedName>
        <fullName evidence="3">FHA domain-containing protein</fullName>
    </submittedName>
</protein>
<evidence type="ECO:0000313" key="3">
    <source>
        <dbReference type="EMBL" id="SEU30371.1"/>
    </source>
</evidence>
<feature type="compositionally biased region" description="Low complexity" evidence="1">
    <location>
        <begin position="249"/>
        <end position="265"/>
    </location>
</feature>
<gene>
    <name evidence="3" type="ORF">SAMN05443572_108338</name>
</gene>
<feature type="compositionally biased region" description="Acidic residues" evidence="1">
    <location>
        <begin position="26"/>
        <end position="35"/>
    </location>
</feature>
<dbReference type="InterPro" id="IPR050923">
    <property type="entry name" value="Cell_Proc_Reg/RNA_Proc"/>
</dbReference>
<keyword evidence="4" id="KW-1185">Reference proteome</keyword>
<feature type="compositionally biased region" description="Polar residues" evidence="1">
    <location>
        <begin position="376"/>
        <end position="387"/>
    </location>
</feature>
<dbReference type="CDD" id="cd00060">
    <property type="entry name" value="FHA"/>
    <property type="match status" value="1"/>
</dbReference>
<feature type="region of interest" description="Disordered" evidence="1">
    <location>
        <begin position="1"/>
        <end position="71"/>
    </location>
</feature>
<comment type="caution">
    <text evidence="3">The sequence shown here is derived from an EMBL/GenBank/DDBJ whole genome shotgun (WGS) entry which is preliminary data.</text>
</comment>
<dbReference type="InterPro" id="IPR008984">
    <property type="entry name" value="SMAD_FHA_dom_sf"/>
</dbReference>
<dbReference type="SUPFAM" id="SSF49879">
    <property type="entry name" value="SMAD/FHA domain"/>
    <property type="match status" value="1"/>
</dbReference>
<evidence type="ECO:0000259" key="2">
    <source>
        <dbReference type="PROSITE" id="PS50006"/>
    </source>
</evidence>
<dbReference type="Gene3D" id="2.60.200.20">
    <property type="match status" value="1"/>
</dbReference>
<feature type="region of interest" description="Disordered" evidence="1">
    <location>
        <begin position="243"/>
        <end position="404"/>
    </location>
</feature>